<dbReference type="InterPro" id="IPR000601">
    <property type="entry name" value="PKD_dom"/>
</dbReference>
<dbReference type="InterPro" id="IPR028748">
    <property type="entry name" value="CATSPERB"/>
</dbReference>
<dbReference type="EMBL" id="JAPFFF010000003">
    <property type="protein sequence ID" value="KAK8894441.1"/>
    <property type="molecule type" value="Genomic_DNA"/>
</dbReference>
<feature type="signal peptide" evidence="2">
    <location>
        <begin position="1"/>
        <end position="15"/>
    </location>
</feature>
<organism evidence="4 5">
    <name type="scientific">Tritrichomonas musculus</name>
    <dbReference type="NCBI Taxonomy" id="1915356"/>
    <lineage>
        <taxon>Eukaryota</taxon>
        <taxon>Metamonada</taxon>
        <taxon>Parabasalia</taxon>
        <taxon>Tritrichomonadida</taxon>
        <taxon>Tritrichomonadidae</taxon>
        <taxon>Tritrichomonas</taxon>
    </lineage>
</organism>
<feature type="transmembrane region" description="Helical" evidence="1">
    <location>
        <begin position="1185"/>
        <end position="1205"/>
    </location>
</feature>
<proteinExistence type="predicted"/>
<dbReference type="Pfam" id="PF15149">
    <property type="entry name" value="CATSPERB_C"/>
    <property type="match status" value="1"/>
</dbReference>
<evidence type="ECO:0000256" key="2">
    <source>
        <dbReference type="SAM" id="SignalP"/>
    </source>
</evidence>
<sequence>MLLFFFFTYIQCALNIYPFVRNGRSVQNIGNTRFVLYDSNAADNISYEYNYGDNSNPNRTSSLCTNHAFEFPGQYTIMASKFTNESTNFIKGYAQKTISVNHVQEFYTFIVMGPFDNITNDDQVTPDLGKIENSKLKYNSLDYNSLPIPPNSSYWKLQIASDEVPSGEITKYYLDSGLEPRITVTNSSIQITVAGSFDNMWLLKISANEVEPVSIAAKFEIYSSNLLLNPAGSNIYFTTRVFWTDIYDMTTEAELPNVSVKISPVSISQNSGVYVYNGSIYMTDDSYTTFHKLIFKELSNQAIDEAIFCTICFACTSNNKIYYRNYFVNDTLILIPNHPQNIEQLHIYSCESDDIPRETIASDIYDIAGPFFASYSSRGNSNSNPYFSVLRFNGTTQIISLERFPNITSVVYVTAISNVDWVVVVVNEANESENTSSILQINFKTLSITRIDSYRNILNNNETIVGAYLQPCTEELVTYTNNSVFITFDMGKTQITMGNIQNGVASITSRHSADEIYILDNEGNFYIIFGERKIMHLFESFKFEGLSLAVDSADTLYLLTDEKDLHGCRAIPVESYISCFAISHTFEKINNDENNSSDFNLEIVQSLDGQSYQVMTKPDNINYFSYLSIFSTEGVEECKIVDYSNCKRLYDGEVFSSFDNVEIDQFSNLNFEEGSYSIKFKSKNYLKQNDIGKSLFILEIVGIFEITGCEDDTFFLKNTSKLILINNDLNGSSATCQIIDLRPIYNSSNISVSYVEPNEDGYEIGVKEEEYKFNPYSVGLIIESKDSENNIFKGVIYRYIDSTTVVVKPIDSSGGSLDSSSNLVIRSPDESIDDEAEFSLEPIRQGPWHLGFSLCGGSVESQGTSSFHQNLPVYRLLEDEDLVYDMVIPSEKGAVQTRFSQPDLVLSTTNIDNHRFVYNMYINSSTIIDTPSSSTSSSASSGATDTYNSISGRFSIPFTRVISLYKDGSPRCVSLSIIGVSPLCPPDQRLVVTPDGEERDIIELDVNYRPPSIEGNQIGLSKNVYNRNPANSKILKSRLKKSREQYAPVPNRCRGASDVTGCHCERAELEKMNEEDTDCLKIAYSHDFSVTFSPRVHLQSYIGGNWVVTDPEPQVYLTEVNGRDNLCVNGKCTKSGDDELVFKTGDEIQMKGIELWHLKFRTIGSCSVSCYYMMYIKRPPLMKNMVYLIQGIAAIGIGLILWLMVKIKIAKERKASMEVDTKSKKKKQD</sequence>
<keyword evidence="1" id="KW-0812">Transmembrane</keyword>
<feature type="domain" description="PKD" evidence="3">
    <location>
        <begin position="36"/>
        <end position="77"/>
    </location>
</feature>
<dbReference type="PROSITE" id="PS50093">
    <property type="entry name" value="PKD"/>
    <property type="match status" value="1"/>
</dbReference>
<dbReference type="PANTHER" id="PTHR14705">
    <property type="entry name" value="CATION CHANNEL SPERM-ASSOCIATED PROTEIN SUBUNIT BETA"/>
    <property type="match status" value="1"/>
</dbReference>
<gene>
    <name evidence="4" type="ORF">M9Y10_022875</name>
</gene>
<evidence type="ECO:0000259" key="3">
    <source>
        <dbReference type="PROSITE" id="PS50093"/>
    </source>
</evidence>
<evidence type="ECO:0000313" key="5">
    <source>
        <dbReference type="Proteomes" id="UP001470230"/>
    </source>
</evidence>
<keyword evidence="1" id="KW-0472">Membrane</keyword>
<dbReference type="InterPro" id="IPR048789">
    <property type="entry name" value="CATSPERB_C"/>
</dbReference>
<accession>A0ABR2KUJ4</accession>
<keyword evidence="2" id="KW-0732">Signal</keyword>
<keyword evidence="5" id="KW-1185">Reference proteome</keyword>
<dbReference type="PANTHER" id="PTHR14705:SF0">
    <property type="entry name" value="CATION CHANNEL SPERM-ASSOCIATED AUXILIARY SUBUNIT BETA"/>
    <property type="match status" value="1"/>
</dbReference>
<comment type="caution">
    <text evidence="4">The sequence shown here is derived from an EMBL/GenBank/DDBJ whole genome shotgun (WGS) entry which is preliminary data.</text>
</comment>
<dbReference type="Proteomes" id="UP001470230">
    <property type="component" value="Unassembled WGS sequence"/>
</dbReference>
<name>A0ABR2KUJ4_9EUKA</name>
<evidence type="ECO:0000256" key="1">
    <source>
        <dbReference type="SAM" id="Phobius"/>
    </source>
</evidence>
<protein>
    <recommendedName>
        <fullName evidence="3">PKD domain-containing protein</fullName>
    </recommendedName>
</protein>
<reference evidence="4 5" key="1">
    <citation type="submission" date="2024-04" db="EMBL/GenBank/DDBJ databases">
        <title>Tritrichomonas musculus Genome.</title>
        <authorList>
            <person name="Alves-Ferreira E."/>
            <person name="Grigg M."/>
            <person name="Lorenzi H."/>
            <person name="Galac M."/>
        </authorList>
    </citation>
    <scope>NUCLEOTIDE SEQUENCE [LARGE SCALE GENOMIC DNA]</scope>
    <source>
        <strain evidence="4 5">EAF2021</strain>
    </source>
</reference>
<keyword evidence="1" id="KW-1133">Transmembrane helix</keyword>
<evidence type="ECO:0000313" key="4">
    <source>
        <dbReference type="EMBL" id="KAK8894441.1"/>
    </source>
</evidence>
<feature type="chain" id="PRO_5046932239" description="PKD domain-containing protein" evidence="2">
    <location>
        <begin position="16"/>
        <end position="1229"/>
    </location>
</feature>